<evidence type="ECO:0000313" key="3">
    <source>
        <dbReference type="Proteomes" id="UP000054567"/>
    </source>
</evidence>
<feature type="region of interest" description="Disordered" evidence="1">
    <location>
        <begin position="303"/>
        <end position="417"/>
    </location>
</feature>
<accession>A0A0J6F5J5</accession>
<sequence length="502" mass="57398">MLTSSSPFTSVSSLEPGAMYVQKLPSGRPAFVRKPIKIKPAGRSVFNTLINPKSMAYNPVQAETPFPFPTDRPLFPSIDHQTEPRPRYDIVPPPYPLPGPARPEISGPLNPAGRNQGMFVNQQFETKHPCGVCGRYRSPAYHHRHPIPSGQALAIGVCHKCRDLQTSSDESSSESIARKRKWRGKRNRRNKNGCNADKNSGCLHYHDQEILRHGKRESCPVSSDVHRDMNCLHNAHSCHDPKKPCDIPKCCFDIRPCTKERHIHHAVYTETPPRRTNYGNSHVYSYQSPPARVANESLPADVDLYPSQFYPPRDRQGEPQIPARVDDGHYRGRERRRRSSASGDRCRRDREPPRRDSGQQVQFTDNEGSDSGYRSRSYNRRRGWRVFSGRPYPRHPRDNSIRVTQGTMPIPPMTRSRVAPNEPWTHDTHYLESSGVPFMGDVVYEIHPYGLSYRGPKATYRYRPASPSFYPGLHPMTSHYTAPPVWGAYHRPEYRSPQDYAY</sequence>
<gene>
    <name evidence="2" type="ORF">CPAG_00571</name>
</gene>
<dbReference type="OrthoDB" id="4173357at2759"/>
<dbReference type="EMBL" id="DS268109">
    <property type="protein sequence ID" value="KMM64219.1"/>
    <property type="molecule type" value="Genomic_DNA"/>
</dbReference>
<dbReference type="AlphaFoldDB" id="A0A0J6F5J5"/>
<evidence type="ECO:0000256" key="1">
    <source>
        <dbReference type="SAM" id="MobiDB-lite"/>
    </source>
</evidence>
<reference evidence="3" key="2">
    <citation type="journal article" date="2009" name="Genome Res.">
        <title>Comparative genomic analyses of the human fungal pathogens Coccidioides and their relatives.</title>
        <authorList>
            <person name="Sharpton T.J."/>
            <person name="Stajich J.E."/>
            <person name="Rounsley S.D."/>
            <person name="Gardner M.J."/>
            <person name="Wortman J.R."/>
            <person name="Jordar V.S."/>
            <person name="Maiti R."/>
            <person name="Kodira C.D."/>
            <person name="Neafsey D.E."/>
            <person name="Zeng Q."/>
            <person name="Hung C.-Y."/>
            <person name="McMahan C."/>
            <person name="Muszewska A."/>
            <person name="Grynberg M."/>
            <person name="Mandel M.A."/>
            <person name="Kellner E.M."/>
            <person name="Barker B.M."/>
            <person name="Galgiani J.N."/>
            <person name="Orbach M.J."/>
            <person name="Kirkland T.N."/>
            <person name="Cole G.T."/>
            <person name="Henn M.R."/>
            <person name="Birren B.W."/>
            <person name="Taylor J.W."/>
        </authorList>
    </citation>
    <scope>NUCLEOTIDE SEQUENCE [LARGE SCALE GENOMIC DNA]</scope>
    <source>
        <strain evidence="3">RMSCC 3488</strain>
    </source>
</reference>
<dbReference type="Proteomes" id="UP000054567">
    <property type="component" value="Unassembled WGS sequence"/>
</dbReference>
<name>A0A0J6F5J5_COCPO</name>
<reference evidence="3" key="3">
    <citation type="journal article" date="2010" name="Genome Res.">
        <title>Population genomic sequencing of Coccidioides fungi reveals recent hybridization and transposon control.</title>
        <authorList>
            <person name="Neafsey D.E."/>
            <person name="Barker B.M."/>
            <person name="Sharpton T.J."/>
            <person name="Stajich J.E."/>
            <person name="Park D.J."/>
            <person name="Whiston E."/>
            <person name="Hung C.-Y."/>
            <person name="McMahan C."/>
            <person name="White J."/>
            <person name="Sykes S."/>
            <person name="Heiman D."/>
            <person name="Young S."/>
            <person name="Zeng Q."/>
            <person name="Abouelleil A."/>
            <person name="Aftuck L."/>
            <person name="Bessette D."/>
            <person name="Brown A."/>
            <person name="FitzGerald M."/>
            <person name="Lui A."/>
            <person name="Macdonald J.P."/>
            <person name="Priest M."/>
            <person name="Orbach M.J."/>
            <person name="Galgiani J.N."/>
            <person name="Kirkland T.N."/>
            <person name="Cole G.T."/>
            <person name="Birren B.W."/>
            <person name="Henn M.R."/>
            <person name="Taylor J.W."/>
            <person name="Rounsley S.D."/>
        </authorList>
    </citation>
    <scope>NUCLEOTIDE SEQUENCE [LARGE SCALE GENOMIC DNA]</scope>
    <source>
        <strain evidence="3">RMSCC 3488</strain>
    </source>
</reference>
<feature type="compositionally biased region" description="Basic and acidic residues" evidence="1">
    <location>
        <begin position="344"/>
        <end position="357"/>
    </location>
</feature>
<feature type="region of interest" description="Disordered" evidence="1">
    <location>
        <begin position="169"/>
        <end position="193"/>
    </location>
</feature>
<feature type="compositionally biased region" description="Basic residues" evidence="1">
    <location>
        <begin position="178"/>
        <end position="191"/>
    </location>
</feature>
<reference evidence="2 3" key="1">
    <citation type="submission" date="2007-06" db="EMBL/GenBank/DDBJ databases">
        <title>The Genome Sequence of Coccidioides posadasii RMSCC_3488.</title>
        <authorList>
            <consortium name="Coccidioides Genome Resources Consortium"/>
            <consortium name="The Broad Institute Genome Sequencing Platform"/>
            <person name="Henn M.R."/>
            <person name="Sykes S."/>
            <person name="Young S."/>
            <person name="Jaffe D."/>
            <person name="Berlin A."/>
            <person name="Alvarez P."/>
            <person name="Butler J."/>
            <person name="Gnerre S."/>
            <person name="Grabherr M."/>
            <person name="Mauceli E."/>
            <person name="Brockman W."/>
            <person name="Kodira C."/>
            <person name="Alvarado L."/>
            <person name="Zeng Q."/>
            <person name="Crawford M."/>
            <person name="Antoine C."/>
            <person name="Devon K."/>
            <person name="Galgiani J."/>
            <person name="Orsborn K."/>
            <person name="Lewis M.L."/>
            <person name="Nusbaum C."/>
            <person name="Galagan J."/>
            <person name="Birren B."/>
        </authorList>
    </citation>
    <scope>NUCLEOTIDE SEQUENCE [LARGE SCALE GENOMIC DNA]</scope>
    <source>
        <strain evidence="2 3">RMSCC 3488</strain>
    </source>
</reference>
<evidence type="ECO:0000313" key="2">
    <source>
        <dbReference type="EMBL" id="KMM64219.1"/>
    </source>
</evidence>
<proteinExistence type="predicted"/>
<dbReference type="VEuPathDB" id="FungiDB:CPAG_00571"/>
<protein>
    <submittedName>
        <fullName evidence="2">Uncharacterized protein</fullName>
    </submittedName>
</protein>
<organism evidence="2 3">
    <name type="scientific">Coccidioides posadasii RMSCC 3488</name>
    <dbReference type="NCBI Taxonomy" id="454284"/>
    <lineage>
        <taxon>Eukaryota</taxon>
        <taxon>Fungi</taxon>
        <taxon>Dikarya</taxon>
        <taxon>Ascomycota</taxon>
        <taxon>Pezizomycotina</taxon>
        <taxon>Eurotiomycetes</taxon>
        <taxon>Eurotiomycetidae</taxon>
        <taxon>Onygenales</taxon>
        <taxon>Onygenaceae</taxon>
        <taxon>Coccidioides</taxon>
    </lineage>
</organism>